<keyword evidence="2" id="KW-0812">Transmembrane</keyword>
<dbReference type="EMBL" id="CP066077">
    <property type="protein sequence ID" value="QQC67857.1"/>
    <property type="molecule type" value="Genomic_DNA"/>
</dbReference>
<evidence type="ECO:0000256" key="4">
    <source>
        <dbReference type="ARBA" id="ARBA00023136"/>
    </source>
</evidence>
<geneLocation type="plasmid" evidence="7 8">
    <name>unnamed</name>
</geneLocation>
<evidence type="ECO:0000313" key="8">
    <source>
        <dbReference type="Proteomes" id="UP000595610"/>
    </source>
</evidence>
<dbReference type="Proteomes" id="UP000595610">
    <property type="component" value="Plasmid unnamed"/>
</dbReference>
<organism evidence="7 8">
    <name type="scientific">Paraburkholderia ginsengisoli</name>
    <dbReference type="NCBI Taxonomy" id="311231"/>
    <lineage>
        <taxon>Bacteria</taxon>
        <taxon>Pseudomonadati</taxon>
        <taxon>Pseudomonadota</taxon>
        <taxon>Betaproteobacteria</taxon>
        <taxon>Burkholderiales</taxon>
        <taxon>Burkholderiaceae</taxon>
        <taxon>Paraburkholderia</taxon>
    </lineage>
</organism>
<dbReference type="Gene3D" id="3.10.450.230">
    <property type="entry name" value="VirB8 protein"/>
    <property type="match status" value="1"/>
</dbReference>
<dbReference type="InterPro" id="IPR032710">
    <property type="entry name" value="NTF2-like_dom_sf"/>
</dbReference>
<accession>A0A7T4N9T1</accession>
<evidence type="ECO:0000256" key="1">
    <source>
        <dbReference type="ARBA" id="ARBA00004167"/>
    </source>
</evidence>
<feature type="region of interest" description="Disordered" evidence="5">
    <location>
        <begin position="1"/>
        <end position="41"/>
    </location>
</feature>
<comment type="subcellular location">
    <subcellularLocation>
        <location evidence="1">Membrane</location>
        <topology evidence="1">Single-pass membrane protein</topology>
    </subcellularLocation>
</comment>
<dbReference type="CDD" id="cd16424">
    <property type="entry name" value="VirB8"/>
    <property type="match status" value="1"/>
</dbReference>
<dbReference type="KEGG" id="pgis:I6I06_28985"/>
<feature type="compositionally biased region" description="Polar residues" evidence="5">
    <location>
        <begin position="19"/>
        <end position="30"/>
    </location>
</feature>
<sequence>MVTLSLKRATGRATPVKQPVQQEQVDTPEQSPRGPRAESYESVRVSRNRAYLLALAAWPIAGLSLLYSVVEKANQSYVPPVVLTLDEKGHVAKSEIGTPAVLNGKDAVIEQELARYVTERYTLNRAFRDDHIHYVVLHSSSQVAAQFMHEMDAKNKDNPYYSIPDSALRRVRDIRIRILDRDSQKAEVTFTTFVANAVEPRIAYWHLVTRYDFVKQALAPEDRYINGTGFIVLANDENNEPGPPSPAPVQ</sequence>
<feature type="domain" description="Bacterial virulence protein VirB8" evidence="6">
    <location>
        <begin position="37"/>
        <end position="234"/>
    </location>
</feature>
<name>A0A7T4N9T1_9BURK</name>
<keyword evidence="8" id="KW-1185">Reference proteome</keyword>
<evidence type="ECO:0000256" key="2">
    <source>
        <dbReference type="ARBA" id="ARBA00022692"/>
    </source>
</evidence>
<reference evidence="7 8" key="1">
    <citation type="submission" date="2020-12" db="EMBL/GenBank/DDBJ databases">
        <title>FDA dAtabase for Regulatory Grade micrObial Sequences (FDA-ARGOS): Supporting development and validation of Infectious Disease Dx tests.</title>
        <authorList>
            <person name="Nelson B."/>
            <person name="Plummer A."/>
            <person name="Tallon L."/>
            <person name="Sadzewicz L."/>
            <person name="Zhao X."/>
            <person name="Boylan J."/>
            <person name="Ott S."/>
            <person name="Bowen H."/>
            <person name="Vavikolanu K."/>
            <person name="Mehta A."/>
            <person name="Aluvathingal J."/>
            <person name="Nadendla S."/>
            <person name="Myers T."/>
            <person name="Yan Y."/>
            <person name="Sichtig H."/>
        </authorList>
    </citation>
    <scope>NUCLEOTIDE SEQUENCE [LARGE SCALE GENOMIC DNA]</scope>
    <source>
        <strain evidence="7 8">FDAARGOS_1049</strain>
        <plasmid evidence="7 8">unnamed</plasmid>
    </source>
</reference>
<keyword evidence="7" id="KW-0614">Plasmid</keyword>
<dbReference type="AlphaFoldDB" id="A0A7T4N9T1"/>
<proteinExistence type="predicted"/>
<evidence type="ECO:0000313" key="7">
    <source>
        <dbReference type="EMBL" id="QQC67857.1"/>
    </source>
</evidence>
<dbReference type="GO" id="GO:0016020">
    <property type="term" value="C:membrane"/>
    <property type="evidence" value="ECO:0007669"/>
    <property type="project" value="UniProtKB-SubCell"/>
</dbReference>
<protein>
    <submittedName>
        <fullName evidence="7">Type IV secretion system protein</fullName>
    </submittedName>
</protein>
<gene>
    <name evidence="7" type="ORF">I6I06_28985</name>
</gene>
<dbReference type="Pfam" id="PF04335">
    <property type="entry name" value="VirB8"/>
    <property type="match status" value="1"/>
</dbReference>
<evidence type="ECO:0000259" key="6">
    <source>
        <dbReference type="Pfam" id="PF04335"/>
    </source>
</evidence>
<dbReference type="InterPro" id="IPR007430">
    <property type="entry name" value="VirB8"/>
</dbReference>
<keyword evidence="4" id="KW-0472">Membrane</keyword>
<evidence type="ECO:0000256" key="5">
    <source>
        <dbReference type="SAM" id="MobiDB-lite"/>
    </source>
</evidence>
<evidence type="ECO:0000256" key="3">
    <source>
        <dbReference type="ARBA" id="ARBA00022989"/>
    </source>
</evidence>
<dbReference type="SUPFAM" id="SSF54427">
    <property type="entry name" value="NTF2-like"/>
    <property type="match status" value="1"/>
</dbReference>
<keyword evidence="3" id="KW-1133">Transmembrane helix</keyword>